<keyword evidence="1" id="KW-0479">Metal-binding</keyword>
<dbReference type="EC" id="2.7.4.16" evidence="1"/>
<comment type="similarity">
    <text evidence="1">Belongs to the thiamine-monophosphate kinase family.</text>
</comment>
<feature type="binding site" evidence="1">
    <location>
        <position position="42"/>
    </location>
    <ligand>
        <name>Mg(2+)</name>
        <dbReference type="ChEBI" id="CHEBI:18420"/>
        <label>2</label>
    </ligand>
</feature>
<dbReference type="AlphaFoldDB" id="A0A0C5BU75"/>
<evidence type="ECO:0000259" key="2">
    <source>
        <dbReference type="Pfam" id="PF00586"/>
    </source>
</evidence>
<evidence type="ECO:0000313" key="4">
    <source>
        <dbReference type="EMBL" id="AJM93318.1"/>
    </source>
</evidence>
<feature type="binding site" evidence="1">
    <location>
        <position position="206"/>
    </location>
    <ligand>
        <name>Mg(2+)</name>
        <dbReference type="ChEBI" id="CHEBI:18420"/>
        <label>3</label>
    </ligand>
</feature>
<dbReference type="InterPro" id="IPR010918">
    <property type="entry name" value="PurM-like_C_dom"/>
</dbReference>
<dbReference type="GO" id="GO:0009229">
    <property type="term" value="P:thiamine diphosphate biosynthetic process"/>
    <property type="evidence" value="ECO:0007669"/>
    <property type="project" value="UniProtKB-UniRule"/>
</dbReference>
<feature type="domain" description="PurM-like N-terminal" evidence="2">
    <location>
        <begin position="26"/>
        <end position="133"/>
    </location>
</feature>
<dbReference type="HOGENOM" id="CLU_046964_2_1_2"/>
<keyword evidence="5" id="KW-1185">Reference proteome</keyword>
<dbReference type="GO" id="GO:0000287">
    <property type="term" value="F:magnesium ion binding"/>
    <property type="evidence" value="ECO:0007669"/>
    <property type="project" value="UniProtKB-UniRule"/>
</dbReference>
<dbReference type="STRING" id="1582439.NPIRD3C_2108"/>
<dbReference type="NCBIfam" id="TIGR01379">
    <property type="entry name" value="thiL"/>
    <property type="match status" value="1"/>
</dbReference>
<dbReference type="PANTHER" id="PTHR30270:SF0">
    <property type="entry name" value="THIAMINE-MONOPHOSPHATE KINASE"/>
    <property type="match status" value="1"/>
</dbReference>
<keyword evidence="1" id="KW-0547">Nucleotide-binding</keyword>
<feature type="binding site" evidence="1">
    <location>
        <position position="118"/>
    </location>
    <ligand>
        <name>Mg(2+)</name>
        <dbReference type="ChEBI" id="CHEBI:18420"/>
        <label>1</label>
    </ligand>
</feature>
<feature type="binding site" evidence="1">
    <location>
        <position position="26"/>
    </location>
    <ligand>
        <name>Mg(2+)</name>
        <dbReference type="ChEBI" id="CHEBI:18420"/>
        <label>3</label>
    </ligand>
</feature>
<sequence length="316" mass="35201">MTKLDESDIIKIFQKKLGNKNFVSEDVEIFKLSKSKVIAKTDTLVESTDIPPKMKLSDAARKSIVACVSDFAAKGIRPQYGIISVNFPSDISRSKIEDAANGFRKACKEFGISILGGDTNEGREIVFNVCLFGSSDGIIPRRGSKNKDLIFTTGPFGYTAAGLDILLHKKSGKRDFVKKAVQSVLHPKPPMSFGIRNKRYFSSAMDSSDGLSTTLNEMAKQSKKKFVITNSLHKKDLETHAKMQKLNIDNLVFHGGEEYEFVFTINPKHKQTVLKNARLLKTPIIEIGYVTAGKGVVLQRNNKEIILKDAGWKHFR</sequence>
<keyword evidence="1" id="KW-0460">Magnesium</keyword>
<dbReference type="Gene3D" id="3.30.1330.10">
    <property type="entry name" value="PurM-like, N-terminal domain"/>
    <property type="match status" value="1"/>
</dbReference>
<feature type="binding site" evidence="1">
    <location>
        <position position="312"/>
    </location>
    <ligand>
        <name>substrate</name>
    </ligand>
</feature>
<accession>A0A0C5BU75</accession>
<dbReference type="SUPFAM" id="SSF55326">
    <property type="entry name" value="PurM N-terminal domain-like"/>
    <property type="match status" value="1"/>
</dbReference>
<evidence type="ECO:0000313" key="5">
    <source>
        <dbReference type="Proteomes" id="UP000032027"/>
    </source>
</evidence>
<feature type="binding site" evidence="1">
    <location>
        <position position="209"/>
    </location>
    <ligand>
        <name>Mg(2+)</name>
        <dbReference type="ChEBI" id="CHEBI:18420"/>
        <label>5</label>
    </ligand>
</feature>
<comment type="pathway">
    <text evidence="1">Cofactor biosynthesis; thiamine diphosphate biosynthesis; thiamine diphosphate from thiamine phosphate: step 1/1.</text>
</comment>
<dbReference type="SUPFAM" id="SSF56042">
    <property type="entry name" value="PurM C-terminal domain-like"/>
    <property type="match status" value="1"/>
</dbReference>
<dbReference type="InterPro" id="IPR006283">
    <property type="entry name" value="ThiL-like"/>
</dbReference>
<feature type="binding site" evidence="1">
    <location>
        <position position="141"/>
    </location>
    <ligand>
        <name>ATP</name>
        <dbReference type="ChEBI" id="CHEBI:30616"/>
    </ligand>
</feature>
<feature type="binding site" evidence="1">
    <location>
        <position position="41"/>
    </location>
    <ligand>
        <name>Mg(2+)</name>
        <dbReference type="ChEBI" id="CHEBI:18420"/>
        <label>1</label>
    </ligand>
</feature>
<reference evidence="4 5" key="3">
    <citation type="journal article" date="2019" name="Int. J. Syst. Evol. Microbiol.">
        <title>Nitrosopumilus adriaticus sp. nov. and Nitrosopumilus piranensis sp. nov., two ammonia-oxidizing archaea from the Adriatic Sea and members of the class Nitrososphaeria.</title>
        <authorList>
            <person name="Bayer B."/>
            <person name="Vojvoda J."/>
            <person name="Reinthaler T."/>
            <person name="Reyes C."/>
            <person name="Pinto M."/>
            <person name="Herndl G.J."/>
        </authorList>
    </citation>
    <scope>NUCLEOTIDE SEQUENCE [LARGE SCALE GENOMIC DNA]</scope>
    <source>
        <strain evidence="4 5">D3C</strain>
    </source>
</reference>
<dbReference type="Pfam" id="PF00586">
    <property type="entry name" value="AIRS"/>
    <property type="match status" value="1"/>
</dbReference>
<dbReference type="Pfam" id="PF02769">
    <property type="entry name" value="AIRS_C"/>
    <property type="match status" value="1"/>
</dbReference>
<comment type="miscellaneous">
    <text evidence="1">Reaction mechanism of ThiL seems to utilize a direct, inline transfer of the gamma-phosphate of ATP to TMP rather than a phosphorylated enzyme intermediate.</text>
</comment>
<feature type="binding site" evidence="1">
    <location>
        <position position="70"/>
    </location>
    <ligand>
        <name>Mg(2+)</name>
        <dbReference type="ChEBI" id="CHEBI:18420"/>
        <label>3</label>
    </ligand>
</feature>
<dbReference type="GO" id="GO:0005524">
    <property type="term" value="F:ATP binding"/>
    <property type="evidence" value="ECO:0007669"/>
    <property type="project" value="UniProtKB-UniRule"/>
</dbReference>
<dbReference type="PIRSF" id="PIRSF005303">
    <property type="entry name" value="Thiam_monoph_kin"/>
    <property type="match status" value="1"/>
</dbReference>
<gene>
    <name evidence="1 4" type="primary">thiL</name>
    <name evidence="4" type="ORF">NPIRD3C_2108</name>
</gene>
<dbReference type="CDD" id="cd02194">
    <property type="entry name" value="ThiL"/>
    <property type="match status" value="1"/>
</dbReference>
<dbReference type="PANTHER" id="PTHR30270">
    <property type="entry name" value="THIAMINE-MONOPHOSPHATE KINASE"/>
    <property type="match status" value="1"/>
</dbReference>
<dbReference type="EMBL" id="CP010868">
    <property type="protein sequence ID" value="AJM93318.1"/>
    <property type="molecule type" value="Genomic_DNA"/>
</dbReference>
<proteinExistence type="inferred from homology"/>
<name>A0A0C5BU75_9ARCH</name>
<comment type="caution">
    <text evidence="1">Lacks conserved residue(s) required for the propagation of feature annotation.</text>
</comment>
<feature type="binding site" evidence="1">
    <location>
        <position position="42"/>
    </location>
    <ligand>
        <name>Mg(2+)</name>
        <dbReference type="ChEBI" id="CHEBI:18420"/>
        <label>1</label>
    </ligand>
</feature>
<dbReference type="Gene3D" id="3.90.650.10">
    <property type="entry name" value="PurM-like C-terminal domain"/>
    <property type="match status" value="1"/>
</dbReference>
<reference evidence="4 5" key="2">
    <citation type="journal article" date="2016" name="ISME J.">
        <title>Physiological and genomic characterization of two novel marine thaumarchaeal strains indicates niche differentiation.</title>
        <authorList>
            <person name="Bayer B."/>
            <person name="Vojvoda J."/>
            <person name="Offre P."/>
            <person name="Alves R.J."/>
            <person name="Elisabeth N.H."/>
            <person name="Garcia J.A."/>
            <person name="Volland J.M."/>
            <person name="Srivastava A."/>
            <person name="Schleper C."/>
            <person name="Herndl G.J."/>
        </authorList>
    </citation>
    <scope>NUCLEOTIDE SEQUENCE [LARGE SCALE GENOMIC DNA]</scope>
    <source>
        <strain evidence="4 5">D3C</strain>
    </source>
</reference>
<comment type="catalytic activity">
    <reaction evidence="1">
        <text>thiamine phosphate + ATP = thiamine diphosphate + ADP</text>
        <dbReference type="Rhea" id="RHEA:15913"/>
        <dbReference type="ChEBI" id="CHEBI:30616"/>
        <dbReference type="ChEBI" id="CHEBI:37575"/>
        <dbReference type="ChEBI" id="CHEBI:58937"/>
        <dbReference type="ChEBI" id="CHEBI:456216"/>
        <dbReference type="EC" id="2.7.4.16"/>
    </reaction>
</comment>
<dbReference type="UniPathway" id="UPA00060">
    <property type="reaction ID" value="UER00142"/>
</dbReference>
<dbReference type="GO" id="GO:0009030">
    <property type="term" value="F:thiamine-phosphate kinase activity"/>
    <property type="evidence" value="ECO:0007669"/>
    <property type="project" value="UniProtKB-UniRule"/>
</dbReference>
<protein>
    <recommendedName>
        <fullName evidence="1">Thiamine-monophosphate kinase</fullName>
        <shortName evidence="1">TMP kinase</shortName>
        <shortName evidence="1">Thiamine-phosphate kinase</shortName>
        <ecNumber evidence="1">2.7.4.16</ecNumber>
    </recommendedName>
</protein>
<comment type="function">
    <text evidence="1">Catalyzes the ATP-dependent phosphorylation of thiamine-monophosphate (TMP) to form thiamine-pyrophosphate (TPP), the active form of vitamin B1.</text>
</comment>
<keyword evidence="1" id="KW-0067">ATP-binding</keyword>
<feature type="binding site" evidence="1">
    <location>
        <position position="70"/>
    </location>
    <ligand>
        <name>Mg(2+)</name>
        <dbReference type="ChEBI" id="CHEBI:18420"/>
        <label>2</label>
    </ligand>
</feature>
<dbReference type="Proteomes" id="UP000032027">
    <property type="component" value="Chromosome"/>
</dbReference>
<feature type="binding site" evidence="1">
    <location>
        <position position="208"/>
    </location>
    <ligand>
        <name>ATP</name>
        <dbReference type="ChEBI" id="CHEBI:30616"/>
    </ligand>
</feature>
<dbReference type="RefSeq" id="WP_148704003.1">
    <property type="nucleotide sequence ID" value="NZ_CP010868.1"/>
</dbReference>
<dbReference type="KEGG" id="nid:NPIRD3C_2108"/>
<keyword evidence="1 4" id="KW-0808">Transferase</keyword>
<reference evidence="5" key="1">
    <citation type="submission" date="2015-02" db="EMBL/GenBank/DDBJ databases">
        <title>Characterization of two novel Thaumarchaeota isolated from the Northern Adriatic Sea.</title>
        <authorList>
            <person name="Bayer B."/>
            <person name="Vojvoda J."/>
            <person name="Offre P."/>
            <person name="Srivastava A."/>
            <person name="Elisabeth N."/>
            <person name="Garcia J.A.L."/>
            <person name="Schleper C."/>
            <person name="Herndl G.J."/>
        </authorList>
    </citation>
    <scope>NUCLEOTIDE SEQUENCE [LARGE SCALE GENOMIC DNA]</scope>
    <source>
        <strain evidence="5">D3C</strain>
    </source>
</reference>
<keyword evidence="1" id="KW-0784">Thiamine biosynthesis</keyword>
<feature type="binding site" evidence="1">
    <location>
        <begin position="117"/>
        <end position="118"/>
    </location>
    <ligand>
        <name>ATP</name>
        <dbReference type="ChEBI" id="CHEBI:30616"/>
    </ligand>
</feature>
<dbReference type="HAMAP" id="MF_02128">
    <property type="entry name" value="TMP_kinase"/>
    <property type="match status" value="1"/>
</dbReference>
<dbReference type="InterPro" id="IPR036921">
    <property type="entry name" value="PurM-like_N_sf"/>
</dbReference>
<dbReference type="OrthoDB" id="45909at2157"/>
<dbReference type="GeneID" id="41601178"/>
<evidence type="ECO:0000256" key="1">
    <source>
        <dbReference type="HAMAP-Rule" id="MF_02128"/>
    </source>
</evidence>
<dbReference type="InterPro" id="IPR016188">
    <property type="entry name" value="PurM-like_N"/>
</dbReference>
<feature type="domain" description="PurM-like C-terminal" evidence="3">
    <location>
        <begin position="203"/>
        <end position="299"/>
    </location>
</feature>
<dbReference type="GO" id="GO:0009228">
    <property type="term" value="P:thiamine biosynthetic process"/>
    <property type="evidence" value="ECO:0007669"/>
    <property type="project" value="UniProtKB-KW"/>
</dbReference>
<feature type="binding site" evidence="1">
    <location>
        <position position="49"/>
    </location>
    <ligand>
        <name>substrate</name>
    </ligand>
</feature>
<dbReference type="PATRIC" id="fig|1582439.9.peg.2179"/>
<feature type="binding site" evidence="1">
    <location>
        <position position="26"/>
    </location>
    <ligand>
        <name>Mg(2+)</name>
        <dbReference type="ChEBI" id="CHEBI:18420"/>
        <label>4</label>
    </ligand>
</feature>
<feature type="binding site" evidence="1">
    <location>
        <position position="70"/>
    </location>
    <ligand>
        <name>Mg(2+)</name>
        <dbReference type="ChEBI" id="CHEBI:18420"/>
        <label>4</label>
    </ligand>
</feature>
<dbReference type="InterPro" id="IPR036676">
    <property type="entry name" value="PurM-like_C_sf"/>
</dbReference>
<evidence type="ECO:0000259" key="3">
    <source>
        <dbReference type="Pfam" id="PF02769"/>
    </source>
</evidence>
<keyword evidence="1 4" id="KW-0418">Kinase</keyword>
<feature type="binding site" evidence="1">
    <location>
        <position position="257"/>
    </location>
    <ligand>
        <name>substrate</name>
    </ligand>
</feature>
<organism evidence="4 5">
    <name type="scientific">Nitrosopumilus piranensis</name>
    <dbReference type="NCBI Taxonomy" id="1582439"/>
    <lineage>
        <taxon>Archaea</taxon>
        <taxon>Nitrososphaerota</taxon>
        <taxon>Nitrososphaeria</taxon>
        <taxon>Nitrosopumilales</taxon>
        <taxon>Nitrosopumilaceae</taxon>
        <taxon>Nitrosopumilus</taxon>
    </lineage>
</organism>